<organism evidence="1">
    <name type="scientific">Candidatus Iainarchaeum sp</name>
    <dbReference type="NCBI Taxonomy" id="3101447"/>
    <lineage>
        <taxon>Archaea</taxon>
        <taxon>Candidatus Iainarchaeota</taxon>
        <taxon>Candidatus Iainarchaeia</taxon>
        <taxon>Candidatus Iainarchaeales</taxon>
        <taxon>Candidatus Iainarchaeaceae</taxon>
        <taxon>Candidatus Iainarchaeum</taxon>
    </lineage>
</organism>
<gene>
    <name evidence="1" type="ORF">IPJ89_00045</name>
</gene>
<sequence>MTATLKSLLESQKLEVLHARKNALFNLLPDAPDFRLARIELFDLLTQIERNKHFTIPETPSFNLGIPSMA</sequence>
<dbReference type="AlphaFoldDB" id="A0A7T9DJR4"/>
<dbReference type="EMBL" id="CP064981">
    <property type="protein sequence ID" value="QQR92623.1"/>
    <property type="molecule type" value="Genomic_DNA"/>
</dbReference>
<proteinExistence type="predicted"/>
<name>A0A7T9DJR4_9ARCH</name>
<evidence type="ECO:0000313" key="1">
    <source>
        <dbReference type="EMBL" id="QQR92623.1"/>
    </source>
</evidence>
<protein>
    <submittedName>
        <fullName evidence="1">Uncharacterized protein</fullName>
    </submittedName>
</protein>
<reference evidence="1" key="1">
    <citation type="submission" date="2020-11" db="EMBL/GenBank/DDBJ databases">
        <title>Connecting structure to function with the recovery of over 1000 high-quality activated sludge metagenome-assembled genomes encoding full-length rRNA genes using long-read sequencing.</title>
        <authorList>
            <person name="Singleton C.M."/>
            <person name="Petriglieri F."/>
            <person name="Kristensen J.M."/>
            <person name="Kirkegaard R.H."/>
            <person name="Michaelsen T.Y."/>
            <person name="Andersen M.H."/>
            <person name="Karst S.M."/>
            <person name="Dueholm M.S."/>
            <person name="Nielsen P.H."/>
            <person name="Albertsen M."/>
        </authorList>
    </citation>
    <scope>NUCLEOTIDE SEQUENCE</scope>
    <source>
        <strain evidence="1">Fred_18-Q3-R57-64_BAT3C.431</strain>
    </source>
</reference>
<dbReference type="Proteomes" id="UP000596004">
    <property type="component" value="Chromosome"/>
</dbReference>
<accession>A0A7T9DJR4</accession>